<sequence length="100" mass="11614">MARKYHQKAYRRREVAVPQPLAYVAGWVPSPHGEVEARPLLELLWLVEPRERRGLLLVGEGEQVSEVARSLGMPVGTAFSRRRRGRRRLAAVLKRRRRLH</sequence>
<comment type="caution">
    <text evidence="2">The sequence shown here is derived from an EMBL/GenBank/DDBJ whole genome shotgun (WGS) entry which is preliminary data.</text>
</comment>
<dbReference type="GO" id="GO:0006352">
    <property type="term" value="P:DNA-templated transcription initiation"/>
    <property type="evidence" value="ECO:0007669"/>
    <property type="project" value="InterPro"/>
</dbReference>
<dbReference type="InterPro" id="IPR036388">
    <property type="entry name" value="WH-like_DNA-bd_sf"/>
</dbReference>
<dbReference type="OrthoDB" id="9780326at2"/>
<dbReference type="Proteomes" id="UP000075260">
    <property type="component" value="Unassembled WGS sequence"/>
</dbReference>
<evidence type="ECO:0000313" key="3">
    <source>
        <dbReference type="Proteomes" id="UP000075260"/>
    </source>
</evidence>
<dbReference type="GO" id="GO:0016987">
    <property type="term" value="F:sigma factor activity"/>
    <property type="evidence" value="ECO:0007669"/>
    <property type="project" value="InterPro"/>
</dbReference>
<evidence type="ECO:0000313" key="2">
    <source>
        <dbReference type="EMBL" id="KYF68629.1"/>
    </source>
</evidence>
<name>A0A150QKY4_SORCE</name>
<evidence type="ECO:0000259" key="1">
    <source>
        <dbReference type="Pfam" id="PF08281"/>
    </source>
</evidence>
<dbReference type="GO" id="GO:0003677">
    <property type="term" value="F:DNA binding"/>
    <property type="evidence" value="ECO:0007669"/>
    <property type="project" value="InterPro"/>
</dbReference>
<accession>A0A150QKY4</accession>
<gene>
    <name evidence="2" type="ORF">BE15_35825</name>
</gene>
<organism evidence="2 3">
    <name type="scientific">Sorangium cellulosum</name>
    <name type="common">Polyangium cellulosum</name>
    <dbReference type="NCBI Taxonomy" id="56"/>
    <lineage>
        <taxon>Bacteria</taxon>
        <taxon>Pseudomonadati</taxon>
        <taxon>Myxococcota</taxon>
        <taxon>Polyangia</taxon>
        <taxon>Polyangiales</taxon>
        <taxon>Polyangiaceae</taxon>
        <taxon>Sorangium</taxon>
    </lineage>
</organism>
<dbReference type="Pfam" id="PF08281">
    <property type="entry name" value="Sigma70_r4_2"/>
    <property type="match status" value="1"/>
</dbReference>
<dbReference type="Gene3D" id="1.10.10.10">
    <property type="entry name" value="Winged helix-like DNA-binding domain superfamily/Winged helix DNA-binding domain"/>
    <property type="match status" value="1"/>
</dbReference>
<dbReference type="AlphaFoldDB" id="A0A150QKY4"/>
<dbReference type="SUPFAM" id="SSF88659">
    <property type="entry name" value="Sigma3 and sigma4 domains of RNA polymerase sigma factors"/>
    <property type="match status" value="1"/>
</dbReference>
<dbReference type="InterPro" id="IPR013324">
    <property type="entry name" value="RNA_pol_sigma_r3/r4-like"/>
</dbReference>
<dbReference type="EMBL" id="JEMA01000552">
    <property type="protein sequence ID" value="KYF68629.1"/>
    <property type="molecule type" value="Genomic_DNA"/>
</dbReference>
<proteinExistence type="predicted"/>
<protein>
    <recommendedName>
        <fullName evidence="1">RNA polymerase sigma factor 70 region 4 type 2 domain-containing protein</fullName>
    </recommendedName>
</protein>
<dbReference type="InterPro" id="IPR013249">
    <property type="entry name" value="RNA_pol_sigma70_r4_t2"/>
</dbReference>
<feature type="domain" description="RNA polymerase sigma factor 70 region 4 type 2" evidence="1">
    <location>
        <begin position="42"/>
        <end position="89"/>
    </location>
</feature>
<dbReference type="RefSeq" id="WP_061608978.1">
    <property type="nucleotide sequence ID" value="NZ_JEMA01000552.1"/>
</dbReference>
<reference evidence="2 3" key="1">
    <citation type="submission" date="2014-02" db="EMBL/GenBank/DDBJ databases">
        <title>The small core and large imbalanced accessory genome model reveals a collaborative survival strategy of Sorangium cellulosum strains in nature.</title>
        <authorList>
            <person name="Han K."/>
            <person name="Peng R."/>
            <person name="Blom J."/>
            <person name="Li Y.-Z."/>
        </authorList>
    </citation>
    <scope>NUCLEOTIDE SEQUENCE [LARGE SCALE GENOMIC DNA]</scope>
    <source>
        <strain evidence="2 3">So0008-312</strain>
    </source>
</reference>